<dbReference type="SMART" id="SM00100">
    <property type="entry name" value="cNMP"/>
    <property type="match status" value="1"/>
</dbReference>
<dbReference type="PROSITE" id="PS51063">
    <property type="entry name" value="HTH_CRP_2"/>
    <property type="match status" value="1"/>
</dbReference>
<dbReference type="Pfam" id="PF00027">
    <property type="entry name" value="cNMP_binding"/>
    <property type="match status" value="1"/>
</dbReference>
<dbReference type="SUPFAM" id="SSF51206">
    <property type="entry name" value="cAMP-binding domain-like"/>
    <property type="match status" value="1"/>
</dbReference>
<dbReference type="PANTHER" id="PTHR24567">
    <property type="entry name" value="CRP FAMILY TRANSCRIPTIONAL REGULATORY PROTEIN"/>
    <property type="match status" value="1"/>
</dbReference>
<dbReference type="InterPro" id="IPR014710">
    <property type="entry name" value="RmlC-like_jellyroll"/>
</dbReference>
<dbReference type="Gene3D" id="1.10.10.10">
    <property type="entry name" value="Winged helix-like DNA-binding domain superfamily/Winged helix DNA-binding domain"/>
    <property type="match status" value="1"/>
</dbReference>
<dbReference type="Gene3D" id="2.60.120.10">
    <property type="entry name" value="Jelly Rolls"/>
    <property type="match status" value="1"/>
</dbReference>
<dbReference type="InterPro" id="IPR036390">
    <property type="entry name" value="WH_DNA-bd_sf"/>
</dbReference>
<evidence type="ECO:0000259" key="5">
    <source>
        <dbReference type="PROSITE" id="PS51063"/>
    </source>
</evidence>
<comment type="caution">
    <text evidence="6">The sequence shown here is derived from an EMBL/GenBank/DDBJ whole genome shotgun (WGS) entry which is preliminary data.</text>
</comment>
<dbReference type="EMBL" id="SNZP01000003">
    <property type="protein sequence ID" value="TDR81367.1"/>
    <property type="molecule type" value="Genomic_DNA"/>
</dbReference>
<feature type="domain" description="Cyclic nucleotide-binding" evidence="4">
    <location>
        <begin position="15"/>
        <end position="135"/>
    </location>
</feature>
<feature type="domain" description="HTH crp-type" evidence="5">
    <location>
        <begin position="149"/>
        <end position="219"/>
    </location>
</feature>
<evidence type="ECO:0000259" key="4">
    <source>
        <dbReference type="PROSITE" id="PS50042"/>
    </source>
</evidence>
<evidence type="ECO:0000313" key="6">
    <source>
        <dbReference type="EMBL" id="TDR81367.1"/>
    </source>
</evidence>
<dbReference type="SMART" id="SM00419">
    <property type="entry name" value="HTH_CRP"/>
    <property type="match status" value="1"/>
</dbReference>
<dbReference type="InterPro" id="IPR000595">
    <property type="entry name" value="cNMP-bd_dom"/>
</dbReference>
<dbReference type="CDD" id="cd00038">
    <property type="entry name" value="CAP_ED"/>
    <property type="match status" value="1"/>
</dbReference>
<reference evidence="6 7" key="1">
    <citation type="submission" date="2019-03" db="EMBL/GenBank/DDBJ databases">
        <title>Genomic Encyclopedia of Type Strains, Phase III (KMG-III): the genomes of soil and plant-associated and newly described type strains.</title>
        <authorList>
            <person name="Whitman W."/>
        </authorList>
    </citation>
    <scope>NUCLEOTIDE SEQUENCE [LARGE SCALE GENOMIC DNA]</scope>
    <source>
        <strain evidence="6 7">CECT 8976</strain>
    </source>
</reference>
<gene>
    <name evidence="6" type="ORF">DFP86_10320</name>
</gene>
<organism evidence="6 7">
    <name type="scientific">Paludibacterium purpuratum</name>
    <dbReference type="NCBI Taxonomy" id="1144873"/>
    <lineage>
        <taxon>Bacteria</taxon>
        <taxon>Pseudomonadati</taxon>
        <taxon>Pseudomonadota</taxon>
        <taxon>Betaproteobacteria</taxon>
        <taxon>Neisseriales</taxon>
        <taxon>Chromobacteriaceae</taxon>
        <taxon>Paludibacterium</taxon>
    </lineage>
</organism>
<keyword evidence="3" id="KW-0804">Transcription</keyword>
<name>A0A4R7BCN0_9NEIS</name>
<dbReference type="PANTHER" id="PTHR24567:SF68">
    <property type="entry name" value="DNA-BINDING TRANSCRIPTIONAL DUAL REGULATOR CRP"/>
    <property type="match status" value="1"/>
</dbReference>
<dbReference type="InterPro" id="IPR018490">
    <property type="entry name" value="cNMP-bd_dom_sf"/>
</dbReference>
<dbReference type="GO" id="GO:0003677">
    <property type="term" value="F:DNA binding"/>
    <property type="evidence" value="ECO:0007669"/>
    <property type="project" value="UniProtKB-KW"/>
</dbReference>
<keyword evidence="2" id="KW-0238">DNA-binding</keyword>
<dbReference type="GO" id="GO:0005829">
    <property type="term" value="C:cytosol"/>
    <property type="evidence" value="ECO:0007669"/>
    <property type="project" value="TreeGrafter"/>
</dbReference>
<evidence type="ECO:0000256" key="1">
    <source>
        <dbReference type="ARBA" id="ARBA00023015"/>
    </source>
</evidence>
<dbReference type="RefSeq" id="WP_133678749.1">
    <property type="nucleotide sequence ID" value="NZ_SNZP01000003.1"/>
</dbReference>
<keyword evidence="7" id="KW-1185">Reference proteome</keyword>
<evidence type="ECO:0000313" key="7">
    <source>
        <dbReference type="Proteomes" id="UP000295611"/>
    </source>
</evidence>
<dbReference type="OrthoDB" id="9777588at2"/>
<dbReference type="PROSITE" id="PS50042">
    <property type="entry name" value="CNMP_BINDING_3"/>
    <property type="match status" value="1"/>
</dbReference>
<dbReference type="InterPro" id="IPR012318">
    <property type="entry name" value="HTH_CRP"/>
</dbReference>
<accession>A0A4R7BCN0</accession>
<protein>
    <submittedName>
        <fullName evidence="6">CRP-like cAMP-binding protein</fullName>
    </submittedName>
</protein>
<dbReference type="Proteomes" id="UP000295611">
    <property type="component" value="Unassembled WGS sequence"/>
</dbReference>
<sequence length="230" mass="25426">MSHIDIPTLLRHQPLFQALAPEQLSALVSHVREVRCEKGRVLFQKGDPCDGMYVVVYGRVKLSLFSSQGGEKVVEVIQPGQSFAEAVMFLGYAYPVLAQCLDDALLLKIEAVGILQALAGDGDFARRLLAGMSMRLHGLIRDVERYSTESSMQRVSGYLQQAWIDAGEPDSAFPLPLNKNLIASRLNLTPETFSRVLQRLMTAQLIQVAGREVRVLDPEGLREFAGEDKG</sequence>
<proteinExistence type="predicted"/>
<dbReference type="Pfam" id="PF13545">
    <property type="entry name" value="HTH_Crp_2"/>
    <property type="match status" value="1"/>
</dbReference>
<keyword evidence="1" id="KW-0805">Transcription regulation</keyword>
<dbReference type="GO" id="GO:0003700">
    <property type="term" value="F:DNA-binding transcription factor activity"/>
    <property type="evidence" value="ECO:0007669"/>
    <property type="project" value="TreeGrafter"/>
</dbReference>
<dbReference type="AlphaFoldDB" id="A0A4R7BCN0"/>
<dbReference type="InterPro" id="IPR036388">
    <property type="entry name" value="WH-like_DNA-bd_sf"/>
</dbReference>
<evidence type="ECO:0000256" key="2">
    <source>
        <dbReference type="ARBA" id="ARBA00023125"/>
    </source>
</evidence>
<evidence type="ECO:0000256" key="3">
    <source>
        <dbReference type="ARBA" id="ARBA00023163"/>
    </source>
</evidence>
<dbReference type="SUPFAM" id="SSF46785">
    <property type="entry name" value="Winged helix' DNA-binding domain"/>
    <property type="match status" value="1"/>
</dbReference>
<dbReference type="InterPro" id="IPR050397">
    <property type="entry name" value="Env_Response_Regulators"/>
</dbReference>